<dbReference type="InterPro" id="IPR036390">
    <property type="entry name" value="WH_DNA-bd_sf"/>
</dbReference>
<dbReference type="SUPFAM" id="SSF46785">
    <property type="entry name" value="Winged helix' DNA-binding domain"/>
    <property type="match status" value="1"/>
</dbReference>
<keyword evidence="5" id="KW-1185">Reference proteome</keyword>
<feature type="region of interest" description="Disordered" evidence="2">
    <location>
        <begin position="681"/>
        <end position="717"/>
    </location>
</feature>
<dbReference type="OrthoDB" id="10056949at2759"/>
<keyword evidence="1" id="KW-0238">DNA-binding</keyword>
<dbReference type="InterPro" id="IPR057321">
    <property type="entry name" value="RFX1-4/6/8-like_BCD"/>
</dbReference>
<feature type="compositionally biased region" description="Polar residues" evidence="2">
    <location>
        <begin position="88"/>
        <end position="104"/>
    </location>
</feature>
<feature type="region of interest" description="Disordered" evidence="2">
    <location>
        <begin position="88"/>
        <end position="146"/>
    </location>
</feature>
<feature type="compositionally biased region" description="Polar residues" evidence="2">
    <location>
        <begin position="1"/>
        <end position="10"/>
    </location>
</feature>
<reference evidence="4" key="1">
    <citation type="journal article" date="2021" name="Open Biol.">
        <title>Shared evolutionary footprints suggest mitochondrial oxidative damage underlies multiple complex I losses in fungi.</title>
        <authorList>
            <person name="Schikora-Tamarit M.A."/>
            <person name="Marcet-Houben M."/>
            <person name="Nosek J."/>
            <person name="Gabaldon T."/>
        </authorList>
    </citation>
    <scope>NUCLEOTIDE SEQUENCE</scope>
    <source>
        <strain evidence="4">CBS6341</strain>
    </source>
</reference>
<protein>
    <recommendedName>
        <fullName evidence="3">RFX-type winged-helix domain-containing protein</fullName>
    </recommendedName>
</protein>
<gene>
    <name evidence="4" type="ORF">WICMUC_004718</name>
</gene>
<feature type="region of interest" description="Disordered" evidence="2">
    <location>
        <begin position="1"/>
        <end position="64"/>
    </location>
</feature>
<dbReference type="PANTHER" id="PTHR12619">
    <property type="entry name" value="RFX TRANSCRIPTION FACTOR FAMILY"/>
    <property type="match status" value="1"/>
</dbReference>
<accession>A0A9P8PFX6</accession>
<evidence type="ECO:0000256" key="1">
    <source>
        <dbReference type="ARBA" id="ARBA00023125"/>
    </source>
</evidence>
<dbReference type="GO" id="GO:0000978">
    <property type="term" value="F:RNA polymerase II cis-regulatory region sequence-specific DNA binding"/>
    <property type="evidence" value="ECO:0007669"/>
    <property type="project" value="TreeGrafter"/>
</dbReference>
<feature type="compositionally biased region" description="Polar residues" evidence="2">
    <location>
        <begin position="42"/>
        <end position="64"/>
    </location>
</feature>
<sequence>MSSKIQSKSKSGLPLAESEESKLDQFDVLSRNNHDQVGRIQPSHTYPDTTNTTRDSQSSELHRSSQFIQRGVAAVQLAQVSNFSHPMNSTLSANVSPSTNSNYETPKKGTPDQITKSGKHTTTPSSESQKKKIRRSDHSLPGDDGDLELKNLATKALSISLNDFALQINSSSDPTPDIMQSDSSIKIQFPKSDTQKERQRQVFGLTWLLRSCDHHSSSVVPRNRIYTRYVNCCTENGLKPLSPASFGKLVRIIFPNLTTRRLGMRGQSKYHYCGLRLIGDDSNNVNSPSESNVNTPLHINNSVGGFESSYLSGTPYGSNSPASLQSQTSTPLISNTNIVPDGNIGAINSFLKGKSSALKLKFQSDLIESINQRNNSLDDASLEIPSIRPYLQLAVDKDVSDNLYALYNSYCSSIFESLRYMQLKKLFNILATFESSLPSSVMKLYTSESVIQWIIDSDRVTYKSIIKMLANLALQEIPHHVLQQLKQVSITFPEKVSSSLTLLPTQLVLEKLALAKHFSQLIARLVRVAETAQSASRVLTHNLDRELMYEDWCKYVNVDKIALKELPCDGENYRTAVEILQVKVPELLKREMLNESVITEWGIYISKLPHLFRGVPPRLYLLCTSALLTSALREISLAGGGGFGAWWVTRCWIDEWVGWCAELGGFLDPEVEAGPLLTNIDQNQISSEGTDKSPRGGEDEKDKKKVDLMDSQFGSSK</sequence>
<dbReference type="AlphaFoldDB" id="A0A9P8PFX6"/>
<dbReference type="Pfam" id="PF25340">
    <property type="entry name" value="BCD_RFX"/>
    <property type="match status" value="1"/>
</dbReference>
<feature type="compositionally biased region" description="Basic and acidic residues" evidence="2">
    <location>
        <begin position="689"/>
        <end position="708"/>
    </location>
</feature>
<dbReference type="GO" id="GO:0000981">
    <property type="term" value="F:DNA-binding transcription factor activity, RNA polymerase II-specific"/>
    <property type="evidence" value="ECO:0007669"/>
    <property type="project" value="TreeGrafter"/>
</dbReference>
<organism evidence="4 5">
    <name type="scientific">Wickerhamomyces mucosus</name>
    <dbReference type="NCBI Taxonomy" id="1378264"/>
    <lineage>
        <taxon>Eukaryota</taxon>
        <taxon>Fungi</taxon>
        <taxon>Dikarya</taxon>
        <taxon>Ascomycota</taxon>
        <taxon>Saccharomycotina</taxon>
        <taxon>Saccharomycetes</taxon>
        <taxon>Phaffomycetales</taxon>
        <taxon>Wickerhamomycetaceae</taxon>
        <taxon>Wickerhamomyces</taxon>
    </lineage>
</organism>
<evidence type="ECO:0000259" key="3">
    <source>
        <dbReference type="PROSITE" id="PS51526"/>
    </source>
</evidence>
<evidence type="ECO:0000256" key="2">
    <source>
        <dbReference type="SAM" id="MobiDB-lite"/>
    </source>
</evidence>
<dbReference type="EMBL" id="JAEUBF010001283">
    <property type="protein sequence ID" value="KAH3671201.1"/>
    <property type="molecule type" value="Genomic_DNA"/>
</dbReference>
<feature type="domain" description="RFX-type winged-helix" evidence="3">
    <location>
        <begin position="204"/>
        <end position="279"/>
    </location>
</feature>
<reference evidence="4" key="2">
    <citation type="submission" date="2021-01" db="EMBL/GenBank/DDBJ databases">
        <authorList>
            <person name="Schikora-Tamarit M.A."/>
        </authorList>
    </citation>
    <scope>NUCLEOTIDE SEQUENCE</scope>
    <source>
        <strain evidence="4">CBS6341</strain>
    </source>
</reference>
<evidence type="ECO:0000313" key="4">
    <source>
        <dbReference type="EMBL" id="KAH3671201.1"/>
    </source>
</evidence>
<dbReference type="InterPro" id="IPR003150">
    <property type="entry name" value="DNA-bd_RFX"/>
</dbReference>
<evidence type="ECO:0000313" key="5">
    <source>
        <dbReference type="Proteomes" id="UP000769528"/>
    </source>
</evidence>
<dbReference type="FunFam" id="1.10.10.10:FF:000422">
    <property type="entry name" value="DNA-binding protein RFX7"/>
    <property type="match status" value="1"/>
</dbReference>
<dbReference type="Proteomes" id="UP000769528">
    <property type="component" value="Unassembled WGS sequence"/>
</dbReference>
<dbReference type="PANTHER" id="PTHR12619:SF5">
    <property type="entry name" value="TRANSCRIPTION FACTOR RFX4"/>
    <property type="match status" value="1"/>
</dbReference>
<feature type="compositionally biased region" description="Polar residues" evidence="2">
    <location>
        <begin position="112"/>
        <end position="127"/>
    </location>
</feature>
<dbReference type="Pfam" id="PF02257">
    <property type="entry name" value="RFX_DNA_binding"/>
    <property type="match status" value="1"/>
</dbReference>
<dbReference type="InterPro" id="IPR036388">
    <property type="entry name" value="WH-like_DNA-bd_sf"/>
</dbReference>
<name>A0A9P8PFX6_9ASCO</name>
<dbReference type="Gene3D" id="1.10.10.10">
    <property type="entry name" value="Winged helix-like DNA-binding domain superfamily/Winged helix DNA-binding domain"/>
    <property type="match status" value="1"/>
</dbReference>
<proteinExistence type="predicted"/>
<comment type="caution">
    <text evidence="4">The sequence shown here is derived from an EMBL/GenBank/DDBJ whole genome shotgun (WGS) entry which is preliminary data.</text>
</comment>
<dbReference type="PROSITE" id="PS51526">
    <property type="entry name" value="RFX_DBD"/>
    <property type="match status" value="1"/>
</dbReference>
<dbReference type="InterPro" id="IPR039779">
    <property type="entry name" value="RFX-like"/>
</dbReference>